<organism evidence="3 4">
    <name type="scientific">Exophiala spinifera</name>
    <dbReference type="NCBI Taxonomy" id="91928"/>
    <lineage>
        <taxon>Eukaryota</taxon>
        <taxon>Fungi</taxon>
        <taxon>Dikarya</taxon>
        <taxon>Ascomycota</taxon>
        <taxon>Pezizomycotina</taxon>
        <taxon>Eurotiomycetes</taxon>
        <taxon>Chaetothyriomycetidae</taxon>
        <taxon>Chaetothyriales</taxon>
        <taxon>Herpotrichiellaceae</taxon>
        <taxon>Exophiala</taxon>
    </lineage>
</organism>
<dbReference type="PANTHER" id="PTHR16779:SF1">
    <property type="entry name" value="BETA-1,4-MANNOSYLTRANSFERASE EGH"/>
    <property type="match status" value="1"/>
</dbReference>
<dbReference type="RefSeq" id="XP_016237611.1">
    <property type="nucleotide sequence ID" value="XM_016378934.1"/>
</dbReference>
<dbReference type="GO" id="GO:0019187">
    <property type="term" value="F:beta-1,4-mannosyltransferase activity"/>
    <property type="evidence" value="ECO:0007669"/>
    <property type="project" value="InterPro"/>
</dbReference>
<dbReference type="EMBL" id="KN847494">
    <property type="protein sequence ID" value="KIW17395.1"/>
    <property type="molecule type" value="Genomic_DNA"/>
</dbReference>
<sequence>MVGYEALVVEYDANFQWNWTTLVCCIANAVFVAAQLPPYASIWGLCLPMRPNIHSQSPRQRSYSSLKVCLVTKGTNFQTVINSTRPWRNLRKFQKLQFYVVVDNVNDAIFRKTLSSFVNVVSIPSSFVTKRAKYKARALEYFRREQNFSKGDWVLHLDEESLIDEYVIQECLNFIERGNGDIGMSSIFYNSTNHWRNNLLSAAEVLRVAEDFGRFQLPVRLFQRPLLGWMHGSGILINGVVENQVTWETACVAEDFWFAYKAVDLGYKFGWLYTICREQPPQTMNDFFRQRRRWYTGILSIESVVVRTALVLSVGGALGFFLVPVFCMLGGAGGIPRWLYLWLLWNTAVDVHVVTVASVIQDLLAPEVSWAQMAEHATKSVLLTPLIHLLHAGALVSCLFTPAKGFDVISKS</sequence>
<dbReference type="AlphaFoldDB" id="A0A0D2BFL5"/>
<dbReference type="Gene3D" id="3.90.550.10">
    <property type="entry name" value="Spore Coat Polysaccharide Biosynthesis Protein SpsA, Chain A"/>
    <property type="match status" value="1"/>
</dbReference>
<reference evidence="3 4" key="1">
    <citation type="submission" date="2015-01" db="EMBL/GenBank/DDBJ databases">
        <title>The Genome Sequence of Exophiala spinifera CBS89968.</title>
        <authorList>
            <consortium name="The Broad Institute Genomics Platform"/>
            <person name="Cuomo C."/>
            <person name="de Hoog S."/>
            <person name="Gorbushina A."/>
            <person name="Stielow B."/>
            <person name="Teixiera M."/>
            <person name="Abouelleil A."/>
            <person name="Chapman S.B."/>
            <person name="Priest M."/>
            <person name="Young S.K."/>
            <person name="Wortman J."/>
            <person name="Nusbaum C."/>
            <person name="Birren B."/>
        </authorList>
    </citation>
    <scope>NUCLEOTIDE SEQUENCE [LARGE SCALE GENOMIC DNA]</scope>
    <source>
        <strain evidence="3 4">CBS 89968</strain>
    </source>
</reference>
<dbReference type="Proteomes" id="UP000053328">
    <property type="component" value="Unassembled WGS sequence"/>
</dbReference>
<dbReference type="HOGENOM" id="CLU_708103_0_0_1"/>
<evidence type="ECO:0000313" key="3">
    <source>
        <dbReference type="EMBL" id="KIW17395.1"/>
    </source>
</evidence>
<feature type="transmembrane region" description="Helical" evidence="1">
    <location>
        <begin position="380"/>
        <end position="401"/>
    </location>
</feature>
<evidence type="ECO:0000256" key="1">
    <source>
        <dbReference type="SAM" id="Phobius"/>
    </source>
</evidence>
<dbReference type="InterPro" id="IPR029044">
    <property type="entry name" value="Nucleotide-diphossugar_trans"/>
</dbReference>
<proteinExistence type="predicted"/>
<name>A0A0D2BFL5_9EURO</name>
<keyword evidence="1" id="KW-1133">Transmembrane helix</keyword>
<keyword evidence="1" id="KW-0812">Transmembrane</keyword>
<feature type="transmembrane region" description="Helical" evidence="1">
    <location>
        <begin position="309"/>
        <end position="332"/>
    </location>
</feature>
<dbReference type="PANTHER" id="PTHR16779">
    <property type="entry name" value="BETA-1,4-MANNOSYLTRANSFERASE EGH"/>
    <property type="match status" value="1"/>
</dbReference>
<dbReference type="STRING" id="91928.A0A0D2BFL5"/>
<dbReference type="InterPro" id="IPR027389">
    <property type="entry name" value="B_mannosylTrfase_Bre-3/Egh"/>
</dbReference>
<dbReference type="GeneID" id="27331672"/>
<keyword evidence="4" id="KW-1185">Reference proteome</keyword>
<protein>
    <recommendedName>
        <fullName evidence="2">Glycosyltransferase 2-like domain-containing protein</fullName>
    </recommendedName>
</protein>
<gene>
    <name evidence="3" type="ORF">PV08_04589</name>
</gene>
<dbReference type="SUPFAM" id="SSF53448">
    <property type="entry name" value="Nucleotide-diphospho-sugar transferases"/>
    <property type="match status" value="1"/>
</dbReference>
<feature type="domain" description="Glycosyltransferase 2-like" evidence="2">
    <location>
        <begin position="153"/>
        <end position="344"/>
    </location>
</feature>
<dbReference type="InterPro" id="IPR001173">
    <property type="entry name" value="Glyco_trans_2-like"/>
</dbReference>
<dbReference type="VEuPathDB" id="FungiDB:PV08_04589"/>
<accession>A0A0D2BFL5</accession>
<dbReference type="GO" id="GO:0005737">
    <property type="term" value="C:cytoplasm"/>
    <property type="evidence" value="ECO:0007669"/>
    <property type="project" value="TreeGrafter"/>
</dbReference>
<keyword evidence="1" id="KW-0472">Membrane</keyword>
<evidence type="ECO:0000313" key="4">
    <source>
        <dbReference type="Proteomes" id="UP000053328"/>
    </source>
</evidence>
<evidence type="ECO:0000259" key="2">
    <source>
        <dbReference type="Pfam" id="PF13632"/>
    </source>
</evidence>
<feature type="transmembrane region" description="Helical" evidence="1">
    <location>
        <begin position="339"/>
        <end position="360"/>
    </location>
</feature>
<dbReference type="Pfam" id="PF13632">
    <property type="entry name" value="Glyco_trans_2_3"/>
    <property type="match status" value="1"/>
</dbReference>
<dbReference type="OrthoDB" id="5819582at2759"/>